<dbReference type="EMBL" id="JADNRY010000059">
    <property type="protein sequence ID" value="KAF9068585.1"/>
    <property type="molecule type" value="Genomic_DNA"/>
</dbReference>
<keyword evidence="2" id="KW-1185">Reference proteome</keyword>
<protein>
    <submittedName>
        <fullName evidence="1">Uncharacterized protein</fullName>
    </submittedName>
</protein>
<reference evidence="1" key="1">
    <citation type="submission" date="2020-11" db="EMBL/GenBank/DDBJ databases">
        <authorList>
            <consortium name="DOE Joint Genome Institute"/>
            <person name="Ahrendt S."/>
            <person name="Riley R."/>
            <person name="Andreopoulos W."/>
            <person name="Labutti K."/>
            <person name="Pangilinan J."/>
            <person name="Ruiz-Duenas F.J."/>
            <person name="Barrasa J.M."/>
            <person name="Sanchez-Garcia M."/>
            <person name="Camarero S."/>
            <person name="Miyauchi S."/>
            <person name="Serrano A."/>
            <person name="Linde D."/>
            <person name="Babiker R."/>
            <person name="Drula E."/>
            <person name="Ayuso-Fernandez I."/>
            <person name="Pacheco R."/>
            <person name="Padilla G."/>
            <person name="Ferreira P."/>
            <person name="Barriuso J."/>
            <person name="Kellner H."/>
            <person name="Castanera R."/>
            <person name="Alfaro M."/>
            <person name="Ramirez L."/>
            <person name="Pisabarro A.G."/>
            <person name="Kuo A."/>
            <person name="Tritt A."/>
            <person name="Lipzen A."/>
            <person name="He G."/>
            <person name="Yan M."/>
            <person name="Ng V."/>
            <person name="Cullen D."/>
            <person name="Martin F."/>
            <person name="Rosso M.-N."/>
            <person name="Henrissat B."/>
            <person name="Hibbett D."/>
            <person name="Martinez A.T."/>
            <person name="Grigoriev I.V."/>
        </authorList>
    </citation>
    <scope>NUCLEOTIDE SEQUENCE</scope>
    <source>
        <strain evidence="1">AH 40177</strain>
    </source>
</reference>
<organism evidence="1 2">
    <name type="scientific">Rhodocollybia butyracea</name>
    <dbReference type="NCBI Taxonomy" id="206335"/>
    <lineage>
        <taxon>Eukaryota</taxon>
        <taxon>Fungi</taxon>
        <taxon>Dikarya</taxon>
        <taxon>Basidiomycota</taxon>
        <taxon>Agaricomycotina</taxon>
        <taxon>Agaricomycetes</taxon>
        <taxon>Agaricomycetidae</taxon>
        <taxon>Agaricales</taxon>
        <taxon>Marasmiineae</taxon>
        <taxon>Omphalotaceae</taxon>
        <taxon>Rhodocollybia</taxon>
    </lineage>
</organism>
<gene>
    <name evidence="1" type="ORF">BDP27DRAFT_1326963</name>
</gene>
<name>A0A9P5PV67_9AGAR</name>
<comment type="caution">
    <text evidence="1">The sequence shown here is derived from an EMBL/GenBank/DDBJ whole genome shotgun (WGS) entry which is preliminary data.</text>
</comment>
<evidence type="ECO:0000313" key="2">
    <source>
        <dbReference type="Proteomes" id="UP000772434"/>
    </source>
</evidence>
<dbReference type="Proteomes" id="UP000772434">
    <property type="component" value="Unassembled WGS sequence"/>
</dbReference>
<dbReference type="AlphaFoldDB" id="A0A9P5PV67"/>
<accession>A0A9P5PV67</accession>
<sequence length="65" mass="7297">MTLELEVSSHNGSWQAVVHWTQTLTIRSQQIFSLGLVGDRLAAISARRIKELSVFFHSESHPPVP</sequence>
<evidence type="ECO:0000313" key="1">
    <source>
        <dbReference type="EMBL" id="KAF9068585.1"/>
    </source>
</evidence>
<proteinExistence type="predicted"/>